<sequence>MSDTSSRHVLKRCSRRGWHQG</sequence>
<reference evidence="2" key="1">
    <citation type="submission" date="2014-05" db="EMBL/GenBank/DDBJ databases">
        <authorList>
            <person name="Chronopoulou M."/>
        </authorList>
    </citation>
    <scope>NUCLEOTIDE SEQUENCE</scope>
    <source>
        <tissue evidence="2">Whole organism</tissue>
    </source>
</reference>
<accession>A0A0K2V634</accession>
<feature type="compositionally biased region" description="Basic residues" evidence="1">
    <location>
        <begin position="8"/>
        <end position="21"/>
    </location>
</feature>
<evidence type="ECO:0000313" key="2">
    <source>
        <dbReference type="EMBL" id="CDW45617.1"/>
    </source>
</evidence>
<evidence type="ECO:0000256" key="1">
    <source>
        <dbReference type="SAM" id="MobiDB-lite"/>
    </source>
</evidence>
<protein>
    <submittedName>
        <fullName evidence="2">Uncharacterized protein</fullName>
    </submittedName>
</protein>
<feature type="region of interest" description="Disordered" evidence="1">
    <location>
        <begin position="1"/>
        <end position="21"/>
    </location>
</feature>
<dbReference type="EMBL" id="HACA01028256">
    <property type="protein sequence ID" value="CDW45617.1"/>
    <property type="molecule type" value="Transcribed_RNA"/>
</dbReference>
<proteinExistence type="predicted"/>
<organism evidence="2">
    <name type="scientific">Lepeophtheirus salmonis</name>
    <name type="common">Salmon louse</name>
    <name type="synonym">Caligus salmonis</name>
    <dbReference type="NCBI Taxonomy" id="72036"/>
    <lineage>
        <taxon>Eukaryota</taxon>
        <taxon>Metazoa</taxon>
        <taxon>Ecdysozoa</taxon>
        <taxon>Arthropoda</taxon>
        <taxon>Crustacea</taxon>
        <taxon>Multicrustacea</taxon>
        <taxon>Hexanauplia</taxon>
        <taxon>Copepoda</taxon>
        <taxon>Siphonostomatoida</taxon>
        <taxon>Caligidae</taxon>
        <taxon>Lepeophtheirus</taxon>
    </lineage>
</organism>
<dbReference type="AlphaFoldDB" id="A0A0K2V634"/>
<name>A0A0K2V634_LEPSM</name>